<feature type="binding site" evidence="14">
    <location>
        <position position="435"/>
    </location>
    <ligand>
        <name>Zn(2+)</name>
        <dbReference type="ChEBI" id="CHEBI:29105"/>
    </ligand>
</feature>
<gene>
    <name evidence="14 18" type="primary">ligA</name>
    <name evidence="18" type="ORF">ERCISPPS3390_296</name>
</gene>
<dbReference type="InterPro" id="IPR018239">
    <property type="entry name" value="DNA_ligase_AS"/>
</dbReference>
<evidence type="ECO:0000256" key="6">
    <source>
        <dbReference type="ARBA" id="ARBA00022723"/>
    </source>
</evidence>
<dbReference type="GO" id="GO:0003911">
    <property type="term" value="F:DNA ligase (NAD+) activity"/>
    <property type="evidence" value="ECO:0007669"/>
    <property type="project" value="UniProtKB-UniRule"/>
</dbReference>
<feature type="domain" description="NAD-dependent DNA ligase N-terminal" evidence="17">
    <location>
        <begin position="3"/>
        <end position="451"/>
    </location>
</feature>
<feature type="binding site" evidence="14">
    <location>
        <position position="315"/>
    </location>
    <ligand>
        <name>NAD(+)</name>
        <dbReference type="ChEBI" id="CHEBI:57540"/>
    </ligand>
</feature>
<dbReference type="Proteomes" id="UP000294338">
    <property type="component" value="Chromosome 1"/>
</dbReference>
<reference evidence="18 19" key="1">
    <citation type="submission" date="2019-02" db="EMBL/GenBank/DDBJ databases">
        <authorList>
            <person name="Manzano-Marin A."/>
            <person name="Manzano-Marin A."/>
        </authorList>
    </citation>
    <scope>NUCLEOTIDE SEQUENCE [LARGE SCALE GENOMIC DNA]</scope>
    <source>
        <strain evidence="18 19">ErCisplendens/pseudotsugae</strain>
    </source>
</reference>
<evidence type="ECO:0000256" key="2">
    <source>
        <dbReference type="ARBA" id="ARBA00012722"/>
    </source>
</evidence>
<feature type="binding site" evidence="14">
    <location>
        <position position="411"/>
    </location>
    <ligand>
        <name>Zn(2+)</name>
        <dbReference type="ChEBI" id="CHEBI:29105"/>
    </ligand>
</feature>
<comment type="similarity">
    <text evidence="13 14">Belongs to the NAD-dependent DNA ligase family. LigA subfamily.</text>
</comment>
<dbReference type="FunFam" id="2.40.50.140:FF:000012">
    <property type="entry name" value="DNA ligase"/>
    <property type="match status" value="1"/>
</dbReference>
<dbReference type="GO" id="GO:0005829">
    <property type="term" value="C:cytosol"/>
    <property type="evidence" value="ECO:0007669"/>
    <property type="project" value="TreeGrafter"/>
</dbReference>
<evidence type="ECO:0000256" key="12">
    <source>
        <dbReference type="ARBA" id="ARBA00034005"/>
    </source>
</evidence>
<dbReference type="EC" id="6.5.1.2" evidence="2 14"/>
<organism evidence="18 19">
    <name type="scientific">Candidatus Erwinia haradaeae</name>
    <dbReference type="NCBI Taxonomy" id="1922217"/>
    <lineage>
        <taxon>Bacteria</taxon>
        <taxon>Pseudomonadati</taxon>
        <taxon>Pseudomonadota</taxon>
        <taxon>Gammaproteobacteria</taxon>
        <taxon>Enterobacterales</taxon>
        <taxon>Erwiniaceae</taxon>
        <taxon>Erwinia</taxon>
    </lineage>
</organism>
<dbReference type="InterPro" id="IPR004150">
    <property type="entry name" value="NAD_DNA_ligase_OB"/>
</dbReference>
<keyword evidence="7 14" id="KW-0227">DNA damage</keyword>
<dbReference type="FunFam" id="1.10.150.20:FF:000007">
    <property type="entry name" value="DNA ligase"/>
    <property type="match status" value="1"/>
</dbReference>
<dbReference type="SUPFAM" id="SSF47781">
    <property type="entry name" value="RuvA domain 2-like"/>
    <property type="match status" value="1"/>
</dbReference>
<dbReference type="SUPFAM" id="SSF50249">
    <property type="entry name" value="Nucleic acid-binding proteins"/>
    <property type="match status" value="1"/>
</dbReference>
<comment type="catalytic activity">
    <reaction evidence="12 14 15">
        <text>NAD(+) + (deoxyribonucleotide)n-3'-hydroxyl + 5'-phospho-(deoxyribonucleotide)m = (deoxyribonucleotide)n+m + AMP + beta-nicotinamide D-nucleotide.</text>
        <dbReference type="EC" id="6.5.1.2"/>
    </reaction>
</comment>
<feature type="binding site" evidence="14">
    <location>
        <position position="114"/>
    </location>
    <ligand>
        <name>NAD(+)</name>
        <dbReference type="ChEBI" id="CHEBI:57540"/>
    </ligand>
</feature>
<dbReference type="PANTHER" id="PTHR23389">
    <property type="entry name" value="CHROMOSOME TRANSMISSION FIDELITY FACTOR 18"/>
    <property type="match status" value="1"/>
</dbReference>
<dbReference type="GO" id="GO:0003677">
    <property type="term" value="F:DNA binding"/>
    <property type="evidence" value="ECO:0007669"/>
    <property type="project" value="InterPro"/>
</dbReference>
<name>A0A451D448_9GAMM</name>
<dbReference type="NCBIfam" id="NF005932">
    <property type="entry name" value="PRK07956.1"/>
    <property type="match status" value="1"/>
</dbReference>
<keyword evidence="11 14" id="KW-0234">DNA repair</keyword>
<dbReference type="Gene3D" id="6.20.10.30">
    <property type="match status" value="1"/>
</dbReference>
<dbReference type="InterPro" id="IPR041663">
    <property type="entry name" value="DisA/LigA_HHH"/>
</dbReference>
<dbReference type="FunFam" id="3.30.470.30:FF:000001">
    <property type="entry name" value="DNA ligase"/>
    <property type="match status" value="1"/>
</dbReference>
<dbReference type="HAMAP" id="MF_01588">
    <property type="entry name" value="DNA_ligase_A"/>
    <property type="match status" value="1"/>
</dbReference>
<dbReference type="InterPro" id="IPR013839">
    <property type="entry name" value="DNAligase_adenylation"/>
</dbReference>
<evidence type="ECO:0000259" key="16">
    <source>
        <dbReference type="SMART" id="SM00278"/>
    </source>
</evidence>
<evidence type="ECO:0000256" key="10">
    <source>
        <dbReference type="ARBA" id="ARBA00023027"/>
    </source>
</evidence>
<dbReference type="GO" id="GO:0046872">
    <property type="term" value="F:metal ion binding"/>
    <property type="evidence" value="ECO:0007669"/>
    <property type="project" value="UniProtKB-KW"/>
</dbReference>
<dbReference type="Gene3D" id="3.30.470.30">
    <property type="entry name" value="DNA ligase/mRNA capping enzyme"/>
    <property type="match status" value="1"/>
</dbReference>
<dbReference type="Pfam" id="PF01653">
    <property type="entry name" value="DNA_ligase_aden"/>
    <property type="match status" value="1"/>
</dbReference>
<proteinExistence type="inferred from homology"/>
<dbReference type="RefSeq" id="WP_197095086.1">
    <property type="nucleotide sequence ID" value="NZ_LR217705.1"/>
</dbReference>
<feature type="binding site" evidence="14">
    <location>
        <begin position="82"/>
        <end position="83"/>
    </location>
    <ligand>
        <name>NAD(+)</name>
        <dbReference type="ChEBI" id="CHEBI:57540"/>
    </ligand>
</feature>
<evidence type="ECO:0000256" key="14">
    <source>
        <dbReference type="HAMAP-Rule" id="MF_01588"/>
    </source>
</evidence>
<dbReference type="SMART" id="SM00278">
    <property type="entry name" value="HhH1"/>
    <property type="match status" value="4"/>
</dbReference>
<dbReference type="SUPFAM" id="SSF56091">
    <property type="entry name" value="DNA ligase/mRNA capping enzyme, catalytic domain"/>
    <property type="match status" value="1"/>
</dbReference>
<evidence type="ECO:0000256" key="1">
    <source>
        <dbReference type="ARBA" id="ARBA00004067"/>
    </source>
</evidence>
<sequence>MESVQKTITYLKTLLRNYQYQYYVINEPEIPDVEYDRLMETLRKLETENPNLLTQDSPTQCVGGASLSGIFKQVNHKIPMLSLDTVSDENGYLAFHQRLKKRLNLSRDITLCCELKLDGLAVSLLYINGSLVRASTRGDGLIGEDITANIRTIGIIPKYLIGNNIPAYLEVRGEVFMSHSGFKKINQAAYRDGNKIFSNPRNAASGSLRNLDPCITAKRPLTFMCYGLGFFKGRSMPCSHIACLQYFKAWGLPVSDYTRLCYSSEEVIKFYHNTEINRPFFGFDIDGIVIKVDDLELQRKIGSSAHAPRWAVAFKFLAQEAITRLNNVEFQVGRTGVITPVAQLEPIRIAGVLVSRATLHNMYEIDRLGLKIGDNVVIRRAGDVIPQIISVVKSNINSNLVLKSITVPKKCPGCGSEIKFISGEAATRCTGGLSCPAQRKSAIRHFTSRKALNINGIGKTIIDQLVDKGYINNPADLFMLTIDQLTSLEGIGQKSAQNIIDALSISKKTTFTRFIYALGISKIGLVTAENLASHFVTLNSLLSADLNTLSSVRGIGRAAAHYLKEFLNDVNNREIIRVLVVEVGIYW</sequence>
<dbReference type="Gene3D" id="2.40.50.140">
    <property type="entry name" value="Nucleic acid-binding proteins"/>
    <property type="match status" value="1"/>
</dbReference>
<evidence type="ECO:0000313" key="18">
    <source>
        <dbReference type="EMBL" id="VFP80432.1"/>
    </source>
</evidence>
<dbReference type="FunFam" id="1.10.287.610:FF:000002">
    <property type="entry name" value="DNA ligase"/>
    <property type="match status" value="1"/>
</dbReference>
<keyword evidence="14" id="KW-0464">Manganese</keyword>
<dbReference type="PIRSF" id="PIRSF001604">
    <property type="entry name" value="LigA"/>
    <property type="match status" value="1"/>
</dbReference>
<dbReference type="PROSITE" id="PS01056">
    <property type="entry name" value="DNA_LIGASE_N2"/>
    <property type="match status" value="1"/>
</dbReference>
<feature type="domain" description="Helix-hairpin-helix DNA-binding motif class 1" evidence="16">
    <location>
        <begin position="515"/>
        <end position="534"/>
    </location>
</feature>
<feature type="binding site" evidence="14">
    <location>
        <position position="137"/>
    </location>
    <ligand>
        <name>NAD(+)</name>
        <dbReference type="ChEBI" id="CHEBI:57540"/>
    </ligand>
</feature>
<feature type="domain" description="Helix-hairpin-helix DNA-binding motif class 1" evidence="16">
    <location>
        <begin position="449"/>
        <end position="468"/>
    </location>
</feature>
<keyword evidence="6 14" id="KW-0479">Metal-binding</keyword>
<comment type="caution">
    <text evidence="14">Lacks conserved residue(s) required for the propagation of feature annotation.</text>
</comment>
<dbReference type="GO" id="GO:0006260">
    <property type="term" value="P:DNA replication"/>
    <property type="evidence" value="ECO:0007669"/>
    <property type="project" value="UniProtKB-KW"/>
</dbReference>
<evidence type="ECO:0000256" key="13">
    <source>
        <dbReference type="ARBA" id="ARBA00060881"/>
    </source>
</evidence>
<keyword evidence="4 14" id="KW-0436">Ligase</keyword>
<dbReference type="InterPro" id="IPR004149">
    <property type="entry name" value="Znf_DNAligase_C4"/>
</dbReference>
<evidence type="ECO:0000256" key="4">
    <source>
        <dbReference type="ARBA" id="ARBA00022598"/>
    </source>
</evidence>
<evidence type="ECO:0000256" key="5">
    <source>
        <dbReference type="ARBA" id="ARBA00022705"/>
    </source>
</evidence>
<keyword evidence="5 14" id="KW-0235">DNA replication</keyword>
<dbReference type="InterPro" id="IPR003583">
    <property type="entry name" value="Hlx-hairpin-Hlx_DNA-bd_motif"/>
</dbReference>
<feature type="active site" description="N6-AMP-lysine intermediate" evidence="14">
    <location>
        <position position="116"/>
    </location>
</feature>
<evidence type="ECO:0000256" key="9">
    <source>
        <dbReference type="ARBA" id="ARBA00022842"/>
    </source>
</evidence>
<dbReference type="PROSITE" id="PS01055">
    <property type="entry name" value="DNA_LIGASE_N1"/>
    <property type="match status" value="1"/>
</dbReference>
<evidence type="ECO:0000256" key="15">
    <source>
        <dbReference type="RuleBase" id="RU000618"/>
    </source>
</evidence>
<feature type="domain" description="Helix-hairpin-helix DNA-binding motif class 1" evidence="16">
    <location>
        <begin position="547"/>
        <end position="566"/>
    </location>
</feature>
<dbReference type="EMBL" id="LR217705">
    <property type="protein sequence ID" value="VFP80432.1"/>
    <property type="molecule type" value="Genomic_DNA"/>
</dbReference>
<dbReference type="InterPro" id="IPR010994">
    <property type="entry name" value="RuvA_2-like"/>
</dbReference>
<dbReference type="PANTHER" id="PTHR23389:SF9">
    <property type="entry name" value="DNA LIGASE"/>
    <property type="match status" value="1"/>
</dbReference>
<dbReference type="CDD" id="cd00114">
    <property type="entry name" value="LIGANc"/>
    <property type="match status" value="1"/>
</dbReference>
<evidence type="ECO:0000256" key="11">
    <source>
        <dbReference type="ARBA" id="ARBA00023204"/>
    </source>
</evidence>
<evidence type="ECO:0000313" key="19">
    <source>
        <dbReference type="Proteomes" id="UP000294338"/>
    </source>
</evidence>
<dbReference type="Gene3D" id="1.10.150.20">
    <property type="entry name" value="5' to 3' exonuclease, C-terminal subdomain"/>
    <property type="match status" value="2"/>
</dbReference>
<dbReference type="InterPro" id="IPR012340">
    <property type="entry name" value="NA-bd_OB-fold"/>
</dbReference>
<dbReference type="SMART" id="SM00532">
    <property type="entry name" value="LIGANc"/>
    <property type="match status" value="1"/>
</dbReference>
<evidence type="ECO:0000256" key="3">
    <source>
        <dbReference type="ARBA" id="ARBA00013308"/>
    </source>
</evidence>
<evidence type="ECO:0000256" key="8">
    <source>
        <dbReference type="ARBA" id="ARBA00022833"/>
    </source>
</evidence>
<protein>
    <recommendedName>
        <fullName evidence="3 14">DNA ligase</fullName>
        <ecNumber evidence="2 14">6.5.1.2</ecNumber>
    </recommendedName>
    <alternativeName>
        <fullName evidence="14">Polydeoxyribonucleotide synthase [NAD(+)]</fullName>
    </alternativeName>
</protein>
<feature type="binding site" evidence="14">
    <location>
        <position position="174"/>
    </location>
    <ligand>
        <name>NAD(+)</name>
        <dbReference type="ChEBI" id="CHEBI:57540"/>
    </ligand>
</feature>
<accession>A0A451D448</accession>
<dbReference type="Pfam" id="PF03119">
    <property type="entry name" value="DNA_ligase_ZBD"/>
    <property type="match status" value="1"/>
</dbReference>
<dbReference type="InterPro" id="IPR033136">
    <property type="entry name" value="DNA_ligase_CS"/>
</dbReference>
<comment type="cofactor">
    <cofactor evidence="14">
        <name>Mg(2+)</name>
        <dbReference type="ChEBI" id="CHEBI:18420"/>
    </cofactor>
    <cofactor evidence="14">
        <name>Mn(2+)</name>
        <dbReference type="ChEBI" id="CHEBI:29035"/>
    </cofactor>
</comment>
<dbReference type="Gene3D" id="1.10.287.610">
    <property type="entry name" value="Helix hairpin bin"/>
    <property type="match status" value="1"/>
</dbReference>
<feature type="binding site" evidence="14">
    <location>
        <position position="414"/>
    </location>
    <ligand>
        <name>Zn(2+)</name>
        <dbReference type="ChEBI" id="CHEBI:29105"/>
    </ligand>
</feature>
<dbReference type="Pfam" id="PF12826">
    <property type="entry name" value="HHH_2"/>
    <property type="match status" value="1"/>
</dbReference>
<evidence type="ECO:0000256" key="7">
    <source>
        <dbReference type="ARBA" id="ARBA00022763"/>
    </source>
</evidence>
<dbReference type="NCBIfam" id="TIGR00575">
    <property type="entry name" value="dnlj"/>
    <property type="match status" value="1"/>
</dbReference>
<dbReference type="GO" id="GO:0006281">
    <property type="term" value="P:DNA repair"/>
    <property type="evidence" value="ECO:0007669"/>
    <property type="project" value="UniProtKB-KW"/>
</dbReference>
<dbReference type="AlphaFoldDB" id="A0A451D448"/>
<dbReference type="InterPro" id="IPR013840">
    <property type="entry name" value="DNAligase_N"/>
</dbReference>
<dbReference type="Pfam" id="PF14520">
    <property type="entry name" value="HHH_5"/>
    <property type="match status" value="1"/>
</dbReference>
<keyword evidence="8 14" id="KW-0862">Zinc</keyword>
<keyword evidence="10 14" id="KW-0520">NAD</keyword>
<feature type="binding site" evidence="14">
    <location>
        <begin position="32"/>
        <end position="36"/>
    </location>
    <ligand>
        <name>NAD(+)</name>
        <dbReference type="ChEBI" id="CHEBI:57540"/>
    </ligand>
</feature>
<dbReference type="InterPro" id="IPR001679">
    <property type="entry name" value="DNA_ligase"/>
</dbReference>
<evidence type="ECO:0000259" key="17">
    <source>
        <dbReference type="SMART" id="SM00532"/>
    </source>
</evidence>
<dbReference type="Pfam" id="PF03120">
    <property type="entry name" value="OB_DNA_ligase"/>
    <property type="match status" value="1"/>
</dbReference>
<keyword evidence="9 14" id="KW-0460">Magnesium</keyword>
<feature type="binding site" evidence="14">
    <location>
        <position position="291"/>
    </location>
    <ligand>
        <name>NAD(+)</name>
        <dbReference type="ChEBI" id="CHEBI:57540"/>
    </ligand>
</feature>
<comment type="function">
    <text evidence="1 14">DNA ligase that catalyzes the formation of phosphodiester linkages between 5'-phosphoryl and 3'-hydroxyl groups in double-stranded DNA using NAD as a coenzyme and as the energy source for the reaction. It is essential for DNA replication and repair of damaged DNA.</text>
</comment>
<feature type="domain" description="Helix-hairpin-helix DNA-binding motif class 1" evidence="16">
    <location>
        <begin position="483"/>
        <end position="502"/>
    </location>
</feature>